<dbReference type="Pfam" id="PF23305">
    <property type="entry name" value="DUF7082"/>
    <property type="match status" value="1"/>
</dbReference>
<reference evidence="3" key="1">
    <citation type="submission" date="2023-06" db="EMBL/GenBank/DDBJ databases">
        <title>Genome-scale phylogeny and comparative genomics of the fungal order Sordariales.</title>
        <authorList>
            <consortium name="Lawrence Berkeley National Laboratory"/>
            <person name="Hensen N."/>
            <person name="Bonometti L."/>
            <person name="Westerberg I."/>
            <person name="Brannstrom I.O."/>
            <person name="Guillou S."/>
            <person name="Cros-Aarteil S."/>
            <person name="Calhoun S."/>
            <person name="Haridas S."/>
            <person name="Kuo A."/>
            <person name="Mondo S."/>
            <person name="Pangilinan J."/>
            <person name="Riley R."/>
            <person name="Labutti K."/>
            <person name="Andreopoulos B."/>
            <person name="Lipzen A."/>
            <person name="Chen C."/>
            <person name="Yanf M."/>
            <person name="Daum C."/>
            <person name="Ng V."/>
            <person name="Clum A."/>
            <person name="Steindorff A."/>
            <person name="Ohm R."/>
            <person name="Martin F."/>
            <person name="Silar P."/>
            <person name="Natvig D."/>
            <person name="Lalanne C."/>
            <person name="Gautier V."/>
            <person name="Ament-Velasquez S.L."/>
            <person name="Kruys A."/>
            <person name="Hutchinson M.I."/>
            <person name="Powell A.J."/>
            <person name="Barry K."/>
            <person name="Miller A.N."/>
            <person name="Grigoriev I.V."/>
            <person name="Debuchy R."/>
            <person name="Gladieux P."/>
            <person name="Thoren M.H."/>
            <person name="Johannesson H."/>
        </authorList>
    </citation>
    <scope>NUCLEOTIDE SEQUENCE</scope>
    <source>
        <strain evidence="3">CBS 606.72</strain>
    </source>
</reference>
<dbReference type="InterPro" id="IPR055509">
    <property type="entry name" value="DUF7082"/>
</dbReference>
<feature type="compositionally biased region" description="Low complexity" evidence="1">
    <location>
        <begin position="546"/>
        <end position="568"/>
    </location>
</feature>
<feature type="domain" description="DUF7082" evidence="2">
    <location>
        <begin position="378"/>
        <end position="535"/>
    </location>
</feature>
<feature type="region of interest" description="Disordered" evidence="1">
    <location>
        <begin position="546"/>
        <end position="596"/>
    </location>
</feature>
<evidence type="ECO:0000313" key="3">
    <source>
        <dbReference type="EMBL" id="KAK0620673.1"/>
    </source>
</evidence>
<organism evidence="3 4">
    <name type="scientific">Immersiella caudata</name>
    <dbReference type="NCBI Taxonomy" id="314043"/>
    <lineage>
        <taxon>Eukaryota</taxon>
        <taxon>Fungi</taxon>
        <taxon>Dikarya</taxon>
        <taxon>Ascomycota</taxon>
        <taxon>Pezizomycotina</taxon>
        <taxon>Sordariomycetes</taxon>
        <taxon>Sordariomycetidae</taxon>
        <taxon>Sordariales</taxon>
        <taxon>Lasiosphaeriaceae</taxon>
        <taxon>Immersiella</taxon>
    </lineage>
</organism>
<dbReference type="EMBL" id="JAULSU010000004">
    <property type="protein sequence ID" value="KAK0620673.1"/>
    <property type="molecule type" value="Genomic_DNA"/>
</dbReference>
<dbReference type="Proteomes" id="UP001175000">
    <property type="component" value="Unassembled WGS sequence"/>
</dbReference>
<comment type="caution">
    <text evidence="3">The sequence shown here is derived from an EMBL/GenBank/DDBJ whole genome shotgun (WGS) entry which is preliminary data.</text>
</comment>
<feature type="region of interest" description="Disordered" evidence="1">
    <location>
        <begin position="698"/>
        <end position="717"/>
    </location>
</feature>
<feature type="compositionally biased region" description="Polar residues" evidence="1">
    <location>
        <begin position="341"/>
        <end position="359"/>
    </location>
</feature>
<dbReference type="PANTHER" id="PTHR39463:SF1">
    <property type="entry name" value="MEDUSA"/>
    <property type="match status" value="1"/>
</dbReference>
<gene>
    <name evidence="3" type="ORF">B0T14DRAFT_497156</name>
</gene>
<feature type="compositionally biased region" description="Polar residues" evidence="1">
    <location>
        <begin position="642"/>
        <end position="653"/>
    </location>
</feature>
<evidence type="ECO:0000259" key="2">
    <source>
        <dbReference type="Pfam" id="PF23305"/>
    </source>
</evidence>
<evidence type="ECO:0000256" key="1">
    <source>
        <dbReference type="SAM" id="MobiDB-lite"/>
    </source>
</evidence>
<keyword evidence="4" id="KW-1185">Reference proteome</keyword>
<feature type="region of interest" description="Disordered" evidence="1">
    <location>
        <begin position="333"/>
        <end position="359"/>
    </location>
</feature>
<feature type="region of interest" description="Disordered" evidence="1">
    <location>
        <begin position="185"/>
        <end position="242"/>
    </location>
</feature>
<proteinExistence type="predicted"/>
<dbReference type="PANTHER" id="PTHR39463">
    <property type="entry name" value="MEDUSA"/>
    <property type="match status" value="1"/>
</dbReference>
<dbReference type="AlphaFoldDB" id="A0AA39WSA9"/>
<feature type="compositionally biased region" description="Low complexity" evidence="1">
    <location>
        <begin position="221"/>
        <end position="235"/>
    </location>
</feature>
<accession>A0AA39WSA9</accession>
<name>A0AA39WSA9_9PEZI</name>
<dbReference type="GO" id="GO:0005634">
    <property type="term" value="C:nucleus"/>
    <property type="evidence" value="ECO:0007669"/>
    <property type="project" value="TreeGrafter"/>
</dbReference>
<evidence type="ECO:0000313" key="4">
    <source>
        <dbReference type="Proteomes" id="UP001175000"/>
    </source>
</evidence>
<feature type="region of interest" description="Disordered" evidence="1">
    <location>
        <begin position="642"/>
        <end position="678"/>
    </location>
</feature>
<sequence>MSAYKPQPAQLHGYADSTYSQYSPHSYTTQQSDSSASQINQLAFAANSAAAGQYLASQPAPTSSINVLSCYPNTGSQGTKISMKVTTQGDLLSGSMSSSVPFVSVLFGSHRGASDVVKNSQDANGTCTYTITTEAPPFLSTTCPSLSNVPLTLLVESASGSEIARAGNAGIFSYHAAHSSSTGNGVGVGVSGDTSPPDLGSPKARSPAQRGSPPHQNLPVPGSTTSPPGTRGQSSIPVTNTYGYPPTLSVATSVSQPQTASQSDYVADSSVAYGQSSNSMLGTFRSSNFNDPYTRAPPVLRSPHGAGWSPFGSHLDSVRAPLATIPHAAHTSITRPGLTPLQHSSSNAPQLFRTSTLTQPGGSGSGNAGMYGLYHHTNKATLKIMGDLGAMAENWTQEEWANKRRLVLFKKQQNGSVLSTSFKAISAAERPPGSICISCIWWEEKQECFVTSVDTISLLEQLVVTQPNKFSVEEKNRIRRNLEGFHPLTVSKGKAESDEFFKVIMGFGNPKPRNIEKDVKVFPWKVLGQALAKIISKYSASSPASHSLPTSYSALPPNNPGPGSSNAGVDVGATAGYMGSAHHHSDSVSSPGGRPLSGGASWAAYTGANSTRNMSPSLKTNSPISTSGLRITTLPAVYDSRGSTHSLTSPYSVSSAHHSAHHSSHHSQGSFGQPAIPVSQGHTRSWEAYSVADSYPTHASHSHVYSGSPYGEGTQRA</sequence>
<protein>
    <recommendedName>
        <fullName evidence="2">DUF7082 domain-containing protein</fullName>
    </recommendedName>
</protein>